<organism evidence="2">
    <name type="scientific">Platygaster sp. ZJUH_2016029</name>
    <dbReference type="NCBI Taxonomy" id="2496284"/>
    <lineage>
        <taxon>Eukaryota</taxon>
        <taxon>Metazoa</taxon>
        <taxon>Ecdysozoa</taxon>
        <taxon>Arthropoda</taxon>
        <taxon>Hexapoda</taxon>
        <taxon>Insecta</taxon>
        <taxon>Pterygota</taxon>
        <taxon>Neoptera</taxon>
        <taxon>Endopterygota</taxon>
        <taxon>Hymenoptera</taxon>
        <taxon>Apocrita</taxon>
        <taxon>Proctotrupomorpha</taxon>
        <taxon>Platygastroidea</taxon>
        <taxon>Platygastridae</taxon>
        <taxon>Platygastrinae</taxon>
        <taxon>Platygaster</taxon>
    </lineage>
</organism>
<dbReference type="AlphaFoldDB" id="A0A3S8V182"/>
<gene>
    <name evidence="2" type="primary">atp8</name>
</gene>
<evidence type="ECO:0000313" key="2">
    <source>
        <dbReference type="EMBL" id="AZL93428.1"/>
    </source>
</evidence>
<protein>
    <submittedName>
        <fullName evidence="2">ATP synthase F0 subunit 8</fullName>
    </submittedName>
</protein>
<accession>A0A3S8V182</accession>
<dbReference type="EMBL" id="MG923510">
    <property type="protein sequence ID" value="AZL93428.1"/>
    <property type="molecule type" value="Genomic_DNA"/>
</dbReference>
<keyword evidence="1" id="KW-1133">Transmembrane helix</keyword>
<reference evidence="2" key="1">
    <citation type="journal article" date="2018" name="Mol. Phylogenet. Evol.">
        <title>Mitochondrial phylogenomics of the Hymenoptera.</title>
        <authorList>
            <person name="Tang P."/>
            <person name="Zhu J.C."/>
            <person name="Zheng B.Y."/>
            <person name="Wei S.J."/>
            <person name="Sharkey M."/>
            <person name="Chen X.X."/>
            <person name="Vogler A.P."/>
        </authorList>
    </citation>
    <scope>NUCLEOTIDE SEQUENCE</scope>
</reference>
<sequence>MPQMMPMNWMLMLIYSITLIYLMNIIIYYFYLIIYMKWKNMYNIKYKMKLLW</sequence>
<keyword evidence="1" id="KW-0472">Membrane</keyword>
<geneLocation type="mitochondrion" evidence="2"/>
<keyword evidence="2" id="KW-0496">Mitochondrion</keyword>
<evidence type="ECO:0000256" key="1">
    <source>
        <dbReference type="SAM" id="Phobius"/>
    </source>
</evidence>
<proteinExistence type="predicted"/>
<keyword evidence="1" id="KW-0812">Transmembrane</keyword>
<name>A0A3S8V182_9HYME</name>
<feature type="transmembrane region" description="Helical" evidence="1">
    <location>
        <begin position="12"/>
        <end position="35"/>
    </location>
</feature>